<dbReference type="EMBL" id="LKEA01000031">
    <property type="protein sequence ID" value="ROV96776.1"/>
    <property type="molecule type" value="Genomic_DNA"/>
</dbReference>
<evidence type="ECO:0000313" key="3">
    <source>
        <dbReference type="Proteomes" id="UP000283895"/>
    </source>
</evidence>
<dbReference type="OrthoDB" id="5239477at2759"/>
<name>A0A423W0D1_9PEZI</name>
<proteinExistence type="predicted"/>
<feature type="compositionally biased region" description="Basic and acidic residues" evidence="1">
    <location>
        <begin position="57"/>
        <end position="91"/>
    </location>
</feature>
<protein>
    <submittedName>
        <fullName evidence="2">Uncharacterized protein</fullName>
    </submittedName>
</protein>
<reference evidence="2 3" key="1">
    <citation type="submission" date="2015-09" db="EMBL/GenBank/DDBJ databases">
        <title>Host preference determinants of Valsa canker pathogens revealed by comparative genomics.</title>
        <authorList>
            <person name="Yin Z."/>
            <person name="Huang L."/>
        </authorList>
    </citation>
    <scope>NUCLEOTIDE SEQUENCE [LARGE SCALE GENOMIC DNA]</scope>
    <source>
        <strain evidence="2 3">03-1</strain>
    </source>
</reference>
<dbReference type="Pfam" id="PF13917">
    <property type="entry name" value="zf-CCHC_3"/>
    <property type="match status" value="1"/>
</dbReference>
<evidence type="ECO:0000256" key="1">
    <source>
        <dbReference type="SAM" id="MobiDB-lite"/>
    </source>
</evidence>
<comment type="caution">
    <text evidence="2">The sequence shown here is derived from an EMBL/GenBank/DDBJ whole genome shotgun (WGS) entry which is preliminary data.</text>
</comment>
<accession>A0A423W0D1</accession>
<organism evidence="2 3">
    <name type="scientific">Cytospora schulzeri</name>
    <dbReference type="NCBI Taxonomy" id="448051"/>
    <lineage>
        <taxon>Eukaryota</taxon>
        <taxon>Fungi</taxon>
        <taxon>Dikarya</taxon>
        <taxon>Ascomycota</taxon>
        <taxon>Pezizomycotina</taxon>
        <taxon>Sordariomycetes</taxon>
        <taxon>Sordariomycetidae</taxon>
        <taxon>Diaporthales</taxon>
        <taxon>Cytosporaceae</taxon>
        <taxon>Cytospora</taxon>
    </lineage>
</organism>
<keyword evidence="3" id="KW-1185">Reference proteome</keyword>
<evidence type="ECO:0000313" key="2">
    <source>
        <dbReference type="EMBL" id="ROV96776.1"/>
    </source>
</evidence>
<sequence length="226" mass="24271">MSKKLTFSARHYSYECKTGVQERPYNPRPSRTQQLLNPKLVPKLTNEAPDSATKKKGVADEELAKKEAERARKRDLEDDDEMGLREHDSKRQRSSSVGEAGLSTPLATSVMDDLPAQSETTALVTIGTMSVQGLGQDHVTVLSSGNVLLLVLDATHPSLMASGPKGVTGGTIQDRRVVQLPETDGARMGEPTGNIGIDTMARTKAGKSPRGEEPLHPSPSHHGSAV</sequence>
<feature type="region of interest" description="Disordered" evidence="1">
    <location>
        <begin position="184"/>
        <end position="226"/>
    </location>
</feature>
<gene>
    <name evidence="2" type="ORF">VMCG_07882</name>
</gene>
<dbReference type="Proteomes" id="UP000283895">
    <property type="component" value="Unassembled WGS sequence"/>
</dbReference>
<feature type="region of interest" description="Disordered" evidence="1">
    <location>
        <begin position="1"/>
        <end position="108"/>
    </location>
</feature>
<dbReference type="AlphaFoldDB" id="A0A423W0D1"/>